<comment type="caution">
    <text evidence="1">The sequence shown here is derived from an EMBL/GenBank/DDBJ whole genome shotgun (WGS) entry which is preliminary data.</text>
</comment>
<dbReference type="AlphaFoldDB" id="A0A2I0SB53"/>
<reference evidence="1 2" key="1">
    <citation type="submission" date="2017-12" db="EMBL/GenBank/DDBJ databases">
        <title>Streptomyces populusis sp. nov., a novel endophytic actinobacterium isolated from stems of Populus adenopoda Maxim.</title>
        <authorList>
            <person name="Wang Z."/>
        </authorList>
    </citation>
    <scope>NUCLEOTIDE SEQUENCE [LARGE SCALE GENOMIC DNA]</scope>
    <source>
        <strain evidence="1 2">A249</strain>
    </source>
</reference>
<protein>
    <submittedName>
        <fullName evidence="1">Uncharacterized protein</fullName>
    </submittedName>
</protein>
<dbReference type="OrthoDB" id="4198162at2"/>
<organism evidence="1 2">
    <name type="scientific">Streptomyces populi</name>
    <dbReference type="NCBI Taxonomy" id="2058924"/>
    <lineage>
        <taxon>Bacteria</taxon>
        <taxon>Bacillati</taxon>
        <taxon>Actinomycetota</taxon>
        <taxon>Actinomycetes</taxon>
        <taxon>Kitasatosporales</taxon>
        <taxon>Streptomycetaceae</taxon>
        <taxon>Streptomyces</taxon>
    </lineage>
</organism>
<evidence type="ECO:0000313" key="2">
    <source>
        <dbReference type="Proteomes" id="UP000236178"/>
    </source>
</evidence>
<sequence>MDVDHTFSVKNFPTEYSMESDAVTQQISGKGRWYLFDDTKDVASHTLDLKHDHTVYSLDFAQKQNRLILEWTVGDPDNGFNCSFSRTD</sequence>
<name>A0A2I0SB53_9ACTN</name>
<dbReference type="Proteomes" id="UP000236178">
    <property type="component" value="Unassembled WGS sequence"/>
</dbReference>
<dbReference type="EMBL" id="PJOS01000212">
    <property type="protein sequence ID" value="PKT67134.1"/>
    <property type="molecule type" value="Genomic_DNA"/>
</dbReference>
<gene>
    <name evidence="1" type="ORF">CW362_42110</name>
</gene>
<keyword evidence="2" id="KW-1185">Reference proteome</keyword>
<proteinExistence type="predicted"/>
<evidence type="ECO:0000313" key="1">
    <source>
        <dbReference type="EMBL" id="PKT67134.1"/>
    </source>
</evidence>
<accession>A0A2I0SB53</accession>